<evidence type="ECO:0000259" key="1">
    <source>
        <dbReference type="PROSITE" id="PS51186"/>
    </source>
</evidence>
<evidence type="ECO:0000313" key="2">
    <source>
        <dbReference type="EMBL" id="CDQ23269.1"/>
    </source>
</evidence>
<name>A0A024P3Q3_9BACI</name>
<dbReference type="SUPFAM" id="SSF55729">
    <property type="entry name" value="Acyl-CoA N-acyltransferases (Nat)"/>
    <property type="match status" value="1"/>
</dbReference>
<gene>
    <name evidence="2" type="ORF">BN983_01492</name>
</gene>
<dbReference type="GO" id="GO:0016747">
    <property type="term" value="F:acyltransferase activity, transferring groups other than amino-acyl groups"/>
    <property type="evidence" value="ECO:0007669"/>
    <property type="project" value="InterPro"/>
</dbReference>
<keyword evidence="3" id="KW-1185">Reference proteome</keyword>
<sequence>MRNGLYETVKVVEGENFVMIEDTGNLNDQELRSLASHMVKNIQFQRVKKLTILVPPKFSAETKEFLKKLHFIPQDEVYFVTCNLMNYPKVNQPFKIKSLREIGEAAFQEIWRQSMIGSLNASPSINMEDQMQNVKKELGPSYVDTCLAAFEGGKPIGVVMPHIEPGTKDEGRIFYFGLIPEQRGKKKSVKLYKQGLSLLKYQFKASYSLGSTSVNNGPMLKVFESCGCKVTGKLGVYKYIRN</sequence>
<dbReference type="AlphaFoldDB" id="A0A024P3Q3"/>
<reference evidence="3" key="1">
    <citation type="submission" date="2014-03" db="EMBL/GenBank/DDBJ databases">
        <authorList>
            <person name="Urmite Genomes U."/>
        </authorList>
    </citation>
    <scope>NUCLEOTIDE SEQUENCE [LARGE SCALE GENOMIC DNA]</scope>
    <source>
        <strain evidence="3">HD-03</strain>
    </source>
</reference>
<feature type="domain" description="N-acetyltransferase" evidence="1">
    <location>
        <begin position="85"/>
        <end position="242"/>
    </location>
</feature>
<dbReference type="Gene3D" id="3.40.630.30">
    <property type="match status" value="1"/>
</dbReference>
<dbReference type="EMBL" id="CCDI010000001">
    <property type="protein sequence ID" value="CDQ23269.1"/>
    <property type="molecule type" value="Genomic_DNA"/>
</dbReference>
<dbReference type="PROSITE" id="PS51186">
    <property type="entry name" value="GNAT"/>
    <property type="match status" value="1"/>
</dbReference>
<dbReference type="Proteomes" id="UP000028868">
    <property type="component" value="Unassembled WGS sequence"/>
</dbReference>
<dbReference type="OrthoDB" id="511027at2"/>
<dbReference type="Pfam" id="PF00583">
    <property type="entry name" value="Acetyltransf_1"/>
    <property type="match status" value="1"/>
</dbReference>
<proteinExistence type="predicted"/>
<organism evidence="2 3">
    <name type="scientific">Halobacillus karajensis</name>
    <dbReference type="NCBI Taxonomy" id="195088"/>
    <lineage>
        <taxon>Bacteria</taxon>
        <taxon>Bacillati</taxon>
        <taxon>Bacillota</taxon>
        <taxon>Bacilli</taxon>
        <taxon>Bacillales</taxon>
        <taxon>Bacillaceae</taxon>
        <taxon>Halobacillus</taxon>
    </lineage>
</organism>
<dbReference type="CDD" id="cd04301">
    <property type="entry name" value="NAT_SF"/>
    <property type="match status" value="1"/>
</dbReference>
<protein>
    <recommendedName>
        <fullName evidence="1">N-acetyltransferase domain-containing protein</fullName>
    </recommendedName>
</protein>
<evidence type="ECO:0000313" key="3">
    <source>
        <dbReference type="Proteomes" id="UP000028868"/>
    </source>
</evidence>
<reference evidence="2 3" key="2">
    <citation type="submission" date="2014-05" db="EMBL/GenBank/DDBJ databases">
        <title>Draft genome sequence of Halobacillus karajensis HK-03.</title>
        <authorList>
            <person name="Khelaifia S."/>
            <person name="Croce O."/>
            <person name="Lagier J.C."/>
            <person name="Raoult D."/>
        </authorList>
    </citation>
    <scope>NUCLEOTIDE SEQUENCE [LARGE SCALE GENOMIC DNA]</scope>
    <source>
        <strain evidence="2 3">HD-03</strain>
    </source>
</reference>
<dbReference type="InterPro" id="IPR000182">
    <property type="entry name" value="GNAT_dom"/>
</dbReference>
<dbReference type="RefSeq" id="WP_051744044.1">
    <property type="nucleotide sequence ID" value="NZ_CCDH010000001.1"/>
</dbReference>
<dbReference type="InterPro" id="IPR016181">
    <property type="entry name" value="Acyl_CoA_acyltransferase"/>
</dbReference>
<comment type="caution">
    <text evidence="2">The sequence shown here is derived from an EMBL/GenBank/DDBJ whole genome shotgun (WGS) entry which is preliminary data.</text>
</comment>
<accession>A0A024P3Q3</accession>